<reference evidence="2" key="2">
    <citation type="submission" date="2015-01" db="EMBL/GenBank/DDBJ databases">
        <title>Evolutionary Origins and Diversification of the Mycorrhizal Mutualists.</title>
        <authorList>
            <consortium name="DOE Joint Genome Institute"/>
            <consortium name="Mycorrhizal Genomics Consortium"/>
            <person name="Kohler A."/>
            <person name="Kuo A."/>
            <person name="Nagy L.G."/>
            <person name="Floudas D."/>
            <person name="Copeland A."/>
            <person name="Barry K.W."/>
            <person name="Cichocki N."/>
            <person name="Veneault-Fourrey C."/>
            <person name="LaButti K."/>
            <person name="Lindquist E.A."/>
            <person name="Lipzen A."/>
            <person name="Lundell T."/>
            <person name="Morin E."/>
            <person name="Murat C."/>
            <person name="Riley R."/>
            <person name="Ohm R."/>
            <person name="Sun H."/>
            <person name="Tunlid A."/>
            <person name="Henrissat B."/>
            <person name="Grigoriev I.V."/>
            <person name="Hibbett D.S."/>
            <person name="Martin F."/>
        </authorList>
    </citation>
    <scope>NUCLEOTIDE SEQUENCE [LARGE SCALE GENOMIC DNA]</scope>
    <source>
        <strain evidence="2">UH-Slu-Lm8-n1</strain>
    </source>
</reference>
<protein>
    <submittedName>
        <fullName evidence="1">Uncharacterized protein</fullName>
    </submittedName>
</protein>
<gene>
    <name evidence="1" type="ORF">CY34DRAFT_557014</name>
</gene>
<dbReference type="AlphaFoldDB" id="A0A0C9ZEG7"/>
<sequence length="122" mass="13896">MLKVSCNDIESVRHTFYHHFFILGTPLHLGCVCARVQVSPPPPTRRTEMYVQLQRPTANRRTHALHHGDPLSPFACTRDRSGLSDFRLDKYKVLCWLVFSTPRGGDLEHKVGGDLKGGVKEW</sequence>
<accession>A0A0C9ZEG7</accession>
<proteinExistence type="predicted"/>
<name>A0A0C9ZEG7_9AGAM</name>
<evidence type="ECO:0000313" key="2">
    <source>
        <dbReference type="Proteomes" id="UP000054485"/>
    </source>
</evidence>
<keyword evidence="2" id="KW-1185">Reference proteome</keyword>
<reference evidence="1 2" key="1">
    <citation type="submission" date="2014-04" db="EMBL/GenBank/DDBJ databases">
        <authorList>
            <consortium name="DOE Joint Genome Institute"/>
            <person name="Kuo A."/>
            <person name="Ruytinx J."/>
            <person name="Rineau F."/>
            <person name="Colpaert J."/>
            <person name="Kohler A."/>
            <person name="Nagy L.G."/>
            <person name="Floudas D."/>
            <person name="Copeland A."/>
            <person name="Barry K.W."/>
            <person name="Cichocki N."/>
            <person name="Veneault-Fourrey C."/>
            <person name="LaButti K."/>
            <person name="Lindquist E.A."/>
            <person name="Lipzen A."/>
            <person name="Lundell T."/>
            <person name="Morin E."/>
            <person name="Murat C."/>
            <person name="Sun H."/>
            <person name="Tunlid A."/>
            <person name="Henrissat B."/>
            <person name="Grigoriev I.V."/>
            <person name="Hibbett D.S."/>
            <person name="Martin F."/>
            <person name="Nordberg H.P."/>
            <person name="Cantor M.N."/>
            <person name="Hua S.X."/>
        </authorList>
    </citation>
    <scope>NUCLEOTIDE SEQUENCE [LARGE SCALE GENOMIC DNA]</scope>
    <source>
        <strain evidence="1 2">UH-Slu-Lm8-n1</strain>
    </source>
</reference>
<evidence type="ECO:0000313" key="1">
    <source>
        <dbReference type="EMBL" id="KIK35865.1"/>
    </source>
</evidence>
<dbReference type="HOGENOM" id="CLU_2028273_0_0_1"/>
<dbReference type="Proteomes" id="UP000054485">
    <property type="component" value="Unassembled WGS sequence"/>
</dbReference>
<dbReference type="EMBL" id="KN835582">
    <property type="protein sequence ID" value="KIK35865.1"/>
    <property type="molecule type" value="Genomic_DNA"/>
</dbReference>
<dbReference type="InParanoid" id="A0A0C9ZEG7"/>
<organism evidence="1 2">
    <name type="scientific">Suillus luteus UH-Slu-Lm8-n1</name>
    <dbReference type="NCBI Taxonomy" id="930992"/>
    <lineage>
        <taxon>Eukaryota</taxon>
        <taxon>Fungi</taxon>
        <taxon>Dikarya</taxon>
        <taxon>Basidiomycota</taxon>
        <taxon>Agaricomycotina</taxon>
        <taxon>Agaricomycetes</taxon>
        <taxon>Agaricomycetidae</taxon>
        <taxon>Boletales</taxon>
        <taxon>Suillineae</taxon>
        <taxon>Suillaceae</taxon>
        <taxon>Suillus</taxon>
    </lineage>
</organism>